<keyword evidence="5" id="KW-0378">Hydrolase</keyword>
<feature type="domain" description="NlpC/P60" evidence="8">
    <location>
        <begin position="317"/>
        <end position="443"/>
    </location>
</feature>
<feature type="domain" description="LysM" evidence="7">
    <location>
        <begin position="169"/>
        <end position="212"/>
    </location>
</feature>
<keyword evidence="3" id="KW-0732">Signal</keyword>
<dbReference type="GeneID" id="96798820"/>
<evidence type="ECO:0000256" key="2">
    <source>
        <dbReference type="ARBA" id="ARBA00022670"/>
    </source>
</evidence>
<evidence type="ECO:0000256" key="1">
    <source>
        <dbReference type="ARBA" id="ARBA00007074"/>
    </source>
</evidence>
<dbReference type="Gene3D" id="3.10.350.10">
    <property type="entry name" value="LysM domain"/>
    <property type="match status" value="3"/>
</dbReference>
<sequence>MNFQKKVIYSFLWFSISVFGQEKLKHKVVSGESVYSIAQKYNVKQSEIIELNPKAKKTLQLNMILEIPTSKIKNKESEVVLVEHEVLTKETLYSLSKKYNTTIEKIKELNPNIESQGLKIGEHIKISTQQNIEGLNAKAEKPKKKKKEEIVISEQQPIISPDLNNTVELIHEVQIKETKYGISRKYGISITELEALNPHIKNSLGIGDKLVIKAKIIPENTPLVGIESKMPNSTKEILLAQDKKDQEKDNQKEEKDVQLIKQPQKIIPVPSKSGQIKIVEIKPQIEEENTDELIIESEAVQPEMPITVVAPLSEENMSKAEFLITKASENIGARYRSGSTGNGGFDCSGLMFATFKNIEMTLPRSSREMAQRAGVRIDRNQAQKGDLIFFATRGRGVGHVGMVTEVMDDEIKFIHSSTSQGVIISSTKEPYYAKRFVQINRVLLDE</sequence>
<dbReference type="InterPro" id="IPR038765">
    <property type="entry name" value="Papain-like_cys_pep_sf"/>
</dbReference>
<evidence type="ECO:0000256" key="6">
    <source>
        <dbReference type="ARBA" id="ARBA00022807"/>
    </source>
</evidence>
<evidence type="ECO:0000256" key="3">
    <source>
        <dbReference type="ARBA" id="ARBA00022729"/>
    </source>
</evidence>
<dbReference type="PANTHER" id="PTHR47360">
    <property type="entry name" value="MUREIN DD-ENDOPEPTIDASE MEPS/MUREIN LD-CARBOXYPEPTIDASE"/>
    <property type="match status" value="1"/>
</dbReference>
<proteinExistence type="inferred from homology"/>
<keyword evidence="6" id="KW-0788">Thiol protease</keyword>
<keyword evidence="10" id="KW-1185">Reference proteome</keyword>
<dbReference type="PANTHER" id="PTHR47360:SF1">
    <property type="entry name" value="ENDOPEPTIDASE NLPC-RELATED"/>
    <property type="match status" value="1"/>
</dbReference>
<accession>A0ABW8P9R7</accession>
<keyword evidence="2" id="KW-0645">Protease</keyword>
<dbReference type="Pfam" id="PF00877">
    <property type="entry name" value="NLPC_P60"/>
    <property type="match status" value="1"/>
</dbReference>
<dbReference type="SUPFAM" id="SSF54106">
    <property type="entry name" value="LysM domain"/>
    <property type="match status" value="3"/>
</dbReference>
<dbReference type="SUPFAM" id="SSF54001">
    <property type="entry name" value="Cysteine proteinases"/>
    <property type="match status" value="1"/>
</dbReference>
<dbReference type="InterPro" id="IPR036779">
    <property type="entry name" value="LysM_dom_sf"/>
</dbReference>
<dbReference type="Proteomes" id="UP001621706">
    <property type="component" value="Unassembled WGS sequence"/>
</dbReference>
<evidence type="ECO:0000256" key="4">
    <source>
        <dbReference type="ARBA" id="ARBA00022737"/>
    </source>
</evidence>
<evidence type="ECO:0000259" key="7">
    <source>
        <dbReference type="PROSITE" id="PS51782"/>
    </source>
</evidence>
<dbReference type="Gene3D" id="3.90.1720.10">
    <property type="entry name" value="endopeptidase domain like (from Nostoc punctiforme)"/>
    <property type="match status" value="1"/>
</dbReference>
<dbReference type="InterPro" id="IPR018392">
    <property type="entry name" value="LysM"/>
</dbReference>
<evidence type="ECO:0000313" key="9">
    <source>
        <dbReference type="EMBL" id="MFK7001066.1"/>
    </source>
</evidence>
<dbReference type="EMBL" id="JAZGZP010000012">
    <property type="protein sequence ID" value="MFK7001066.1"/>
    <property type="molecule type" value="Genomic_DNA"/>
</dbReference>
<dbReference type="InterPro" id="IPR000064">
    <property type="entry name" value="NLP_P60_dom"/>
</dbReference>
<dbReference type="InterPro" id="IPR052062">
    <property type="entry name" value="Murein_DD/LD_carboxypeptidase"/>
</dbReference>
<dbReference type="CDD" id="cd00118">
    <property type="entry name" value="LysM"/>
    <property type="match status" value="3"/>
</dbReference>
<feature type="domain" description="LysM" evidence="7">
    <location>
        <begin position="82"/>
        <end position="126"/>
    </location>
</feature>
<dbReference type="RefSeq" id="WP_088400843.1">
    <property type="nucleotide sequence ID" value="NZ_JAZGZP010000012.1"/>
</dbReference>
<keyword evidence="4" id="KW-0677">Repeat</keyword>
<dbReference type="Pfam" id="PF01476">
    <property type="entry name" value="LysM"/>
    <property type="match status" value="3"/>
</dbReference>
<dbReference type="PROSITE" id="PS51935">
    <property type="entry name" value="NLPC_P60"/>
    <property type="match status" value="1"/>
</dbReference>
<comment type="caution">
    <text evidence="9">The sequence shown here is derived from an EMBL/GenBank/DDBJ whole genome shotgun (WGS) entry which is preliminary data.</text>
</comment>
<feature type="domain" description="LysM" evidence="7">
    <location>
        <begin position="24"/>
        <end position="67"/>
    </location>
</feature>
<evidence type="ECO:0000256" key="5">
    <source>
        <dbReference type="ARBA" id="ARBA00022801"/>
    </source>
</evidence>
<protein>
    <submittedName>
        <fullName evidence="9">LysM peptidoglycan-binding domain-containing protein</fullName>
    </submittedName>
</protein>
<evidence type="ECO:0000313" key="10">
    <source>
        <dbReference type="Proteomes" id="UP001621706"/>
    </source>
</evidence>
<reference evidence="9 10" key="1">
    <citation type="submission" date="2024-02" db="EMBL/GenBank/DDBJ databases">
        <title>Comparative Genomic Analysis of Flavobacterium Species Causing Columnaris Disease of Freshwater Fish in Thailand: Insights into Virulence and Resistance Mechanisms.</title>
        <authorList>
            <person name="Nguyen D."/>
            <person name="Chokmangmeepisarn P."/>
            <person name="Khianchaikhan K."/>
            <person name="Morishita M."/>
            <person name="Bunnoy A."/>
            <person name="Rodkhum C."/>
        </authorList>
    </citation>
    <scope>NUCLEOTIDE SEQUENCE [LARGE SCALE GENOMIC DNA]</scope>
    <source>
        <strain evidence="9 10">CNRT2201</strain>
    </source>
</reference>
<dbReference type="PROSITE" id="PS51782">
    <property type="entry name" value="LYSM"/>
    <property type="match status" value="3"/>
</dbReference>
<evidence type="ECO:0000259" key="8">
    <source>
        <dbReference type="PROSITE" id="PS51935"/>
    </source>
</evidence>
<comment type="similarity">
    <text evidence="1">Belongs to the peptidase C40 family.</text>
</comment>
<dbReference type="SMART" id="SM00257">
    <property type="entry name" value="LysM"/>
    <property type="match status" value="3"/>
</dbReference>
<organism evidence="9 10">
    <name type="scientific">Flavobacterium oreochromis</name>
    <dbReference type="NCBI Taxonomy" id="2906078"/>
    <lineage>
        <taxon>Bacteria</taxon>
        <taxon>Pseudomonadati</taxon>
        <taxon>Bacteroidota</taxon>
        <taxon>Flavobacteriia</taxon>
        <taxon>Flavobacteriales</taxon>
        <taxon>Flavobacteriaceae</taxon>
        <taxon>Flavobacterium</taxon>
    </lineage>
</organism>
<gene>
    <name evidence="9" type="ORF">V3I07_09180</name>
</gene>
<name>A0ABW8P9R7_9FLAO</name>